<evidence type="ECO:0000256" key="2">
    <source>
        <dbReference type="ARBA" id="ARBA00010617"/>
    </source>
</evidence>
<dbReference type="GO" id="GO:0016705">
    <property type="term" value="F:oxidoreductase activity, acting on paired donors, with incorporation or reduction of molecular oxygen"/>
    <property type="evidence" value="ECO:0007669"/>
    <property type="project" value="InterPro"/>
</dbReference>
<dbReference type="InterPro" id="IPR002401">
    <property type="entry name" value="Cyt_P450_E_grp-I"/>
</dbReference>
<keyword evidence="12" id="KW-1185">Reference proteome</keyword>
<organism evidence="11">
    <name type="scientific">Oryza barthii</name>
    <dbReference type="NCBI Taxonomy" id="65489"/>
    <lineage>
        <taxon>Eukaryota</taxon>
        <taxon>Viridiplantae</taxon>
        <taxon>Streptophyta</taxon>
        <taxon>Embryophyta</taxon>
        <taxon>Tracheophyta</taxon>
        <taxon>Spermatophyta</taxon>
        <taxon>Magnoliopsida</taxon>
        <taxon>Liliopsida</taxon>
        <taxon>Poales</taxon>
        <taxon>Poaceae</taxon>
        <taxon>BOP clade</taxon>
        <taxon>Oryzoideae</taxon>
        <taxon>Oryzeae</taxon>
        <taxon>Oryzinae</taxon>
        <taxon>Oryza</taxon>
    </lineage>
</organism>
<dbReference type="PaxDb" id="65489-OBART07G24320.1"/>
<evidence type="ECO:0000313" key="12">
    <source>
        <dbReference type="Proteomes" id="UP000026960"/>
    </source>
</evidence>
<accession>A0A0D3GU94</accession>
<keyword evidence="3" id="KW-0349">Heme</keyword>
<evidence type="ECO:0000256" key="9">
    <source>
        <dbReference type="ARBA" id="ARBA00023033"/>
    </source>
</evidence>
<dbReference type="Gramene" id="OBART07G24320.1">
    <property type="protein sequence ID" value="OBART07G24320.1"/>
    <property type="gene ID" value="OBART07G24320"/>
</dbReference>
<dbReference type="AlphaFoldDB" id="A0A0D3GU94"/>
<evidence type="ECO:0000256" key="5">
    <source>
        <dbReference type="ARBA" id="ARBA00022723"/>
    </source>
</evidence>
<evidence type="ECO:0000256" key="8">
    <source>
        <dbReference type="ARBA" id="ARBA00023004"/>
    </source>
</evidence>
<dbReference type="PRINTS" id="PR00463">
    <property type="entry name" value="EP450I"/>
</dbReference>
<keyword evidence="5" id="KW-0479">Metal-binding</keyword>
<keyword evidence="4" id="KW-0812">Transmembrane</keyword>
<proteinExistence type="inferred from homology"/>
<keyword evidence="7" id="KW-0560">Oxidoreductase</keyword>
<reference evidence="11" key="1">
    <citation type="journal article" date="2009" name="Rice">
        <title>De Novo Next Generation Sequencing of Plant Genomes.</title>
        <authorList>
            <person name="Rounsley S."/>
            <person name="Marri P.R."/>
            <person name="Yu Y."/>
            <person name="He R."/>
            <person name="Sisneros N."/>
            <person name="Goicoechea J.L."/>
            <person name="Lee S.J."/>
            <person name="Angelova A."/>
            <person name="Kudrna D."/>
            <person name="Luo M."/>
            <person name="Affourtit J."/>
            <person name="Desany B."/>
            <person name="Knight J."/>
            <person name="Niazi F."/>
            <person name="Egholm M."/>
            <person name="Wing R.A."/>
        </authorList>
    </citation>
    <scope>NUCLEOTIDE SEQUENCE [LARGE SCALE GENOMIC DNA]</scope>
    <source>
        <strain evidence="11">cv. IRGC 105608</strain>
    </source>
</reference>
<dbReference type="eggNOG" id="KOG0157">
    <property type="taxonomic scope" value="Eukaryota"/>
</dbReference>
<keyword evidence="9" id="KW-0503">Monooxygenase</keyword>
<dbReference type="SUPFAM" id="SSF48264">
    <property type="entry name" value="Cytochrome P450"/>
    <property type="match status" value="1"/>
</dbReference>
<dbReference type="Proteomes" id="UP000026960">
    <property type="component" value="Chromosome 7"/>
</dbReference>
<reference evidence="11" key="2">
    <citation type="submission" date="2015-03" db="UniProtKB">
        <authorList>
            <consortium name="EnsemblPlants"/>
        </authorList>
    </citation>
    <scope>IDENTIFICATION</scope>
</reference>
<keyword evidence="8" id="KW-0408">Iron</keyword>
<dbReference type="GO" id="GO:0016020">
    <property type="term" value="C:membrane"/>
    <property type="evidence" value="ECO:0007669"/>
    <property type="project" value="UniProtKB-SubCell"/>
</dbReference>
<dbReference type="InterPro" id="IPR036396">
    <property type="entry name" value="Cyt_P450_sf"/>
</dbReference>
<evidence type="ECO:0000256" key="3">
    <source>
        <dbReference type="ARBA" id="ARBA00022617"/>
    </source>
</evidence>
<dbReference type="HOGENOM" id="CLU_001570_5_0_1"/>
<dbReference type="GO" id="GO:0010268">
    <property type="term" value="P:brassinosteroid homeostasis"/>
    <property type="evidence" value="ECO:0007669"/>
    <property type="project" value="TreeGrafter"/>
</dbReference>
<dbReference type="PANTHER" id="PTHR24282">
    <property type="entry name" value="CYTOCHROME P450 FAMILY MEMBER"/>
    <property type="match status" value="1"/>
</dbReference>
<evidence type="ECO:0000256" key="4">
    <source>
        <dbReference type="ARBA" id="ARBA00022692"/>
    </source>
</evidence>
<sequence length="418" mass="47562">MWSSWAWTWSWSGAAAVAVAAAAAWVAVYAAAARAAEALWWRPRRVERHFAAQGVRGPGYRSIELVRLMVDAASRPMEPPTSHDILPRVLPFYHHWRKLYGPMHLIWFGRTPRLVVSEPELIREVLLTRADHFDRYEAHPMICQFEGYGLSNLHGERWARRRRVLTPAFHTENLRMIAPFVAGTVTRMLDELAERARAGAGEAEVDVAEWFQRVPQEAITFAAFGRRNYDDGAAVFRLQDELAGYATEAHSKVYIPGYRFLPTRKNRRVWQLDREIRSHLAKFVTGLQSCRSSHGDDADDGGGMREFMSFMAPAMTAGEIIEESKNFFFAGKETLSNLLTWTTVALAMHPEWQDRARRRREVVANMALMEAKVALAVVLRRFEFRLSPAYVHAPRVLMILSPQFGAPVIFRPLTSAAA</sequence>
<dbReference type="GO" id="GO:0004497">
    <property type="term" value="F:monooxygenase activity"/>
    <property type="evidence" value="ECO:0007669"/>
    <property type="project" value="UniProtKB-KW"/>
</dbReference>
<evidence type="ECO:0000256" key="6">
    <source>
        <dbReference type="ARBA" id="ARBA00022989"/>
    </source>
</evidence>
<evidence type="ECO:0000256" key="7">
    <source>
        <dbReference type="ARBA" id="ARBA00023002"/>
    </source>
</evidence>
<dbReference type="Gene3D" id="1.10.630.10">
    <property type="entry name" value="Cytochrome P450"/>
    <property type="match status" value="1"/>
</dbReference>
<evidence type="ECO:0008006" key="13">
    <source>
        <dbReference type="Google" id="ProtNLM"/>
    </source>
</evidence>
<dbReference type="EnsemblPlants" id="OBART07G24320.1">
    <property type="protein sequence ID" value="OBART07G24320.1"/>
    <property type="gene ID" value="OBART07G24320"/>
</dbReference>
<dbReference type="InterPro" id="IPR050665">
    <property type="entry name" value="Cytochrome_P450_Monooxygen"/>
</dbReference>
<dbReference type="Pfam" id="PF00067">
    <property type="entry name" value="p450"/>
    <property type="match status" value="1"/>
</dbReference>
<keyword evidence="10" id="KW-0472">Membrane</keyword>
<comment type="similarity">
    <text evidence="2">Belongs to the cytochrome P450 family.</text>
</comment>
<dbReference type="InterPro" id="IPR001128">
    <property type="entry name" value="Cyt_P450"/>
</dbReference>
<evidence type="ECO:0000313" key="11">
    <source>
        <dbReference type="EnsemblPlants" id="OBART07G24320.1"/>
    </source>
</evidence>
<dbReference type="GO" id="GO:0020037">
    <property type="term" value="F:heme binding"/>
    <property type="evidence" value="ECO:0007669"/>
    <property type="project" value="InterPro"/>
</dbReference>
<keyword evidence="6" id="KW-1133">Transmembrane helix</keyword>
<comment type="subcellular location">
    <subcellularLocation>
        <location evidence="1">Membrane</location>
    </subcellularLocation>
</comment>
<name>A0A0D3GU94_9ORYZ</name>
<dbReference type="PANTHER" id="PTHR24282:SF41">
    <property type="entry name" value="CYTOCHROME P450 734A5"/>
    <property type="match status" value="1"/>
</dbReference>
<dbReference type="STRING" id="65489.A0A0D3GU94"/>
<evidence type="ECO:0000256" key="1">
    <source>
        <dbReference type="ARBA" id="ARBA00004370"/>
    </source>
</evidence>
<dbReference type="GO" id="GO:0005506">
    <property type="term" value="F:iron ion binding"/>
    <property type="evidence" value="ECO:0007669"/>
    <property type="project" value="InterPro"/>
</dbReference>
<evidence type="ECO:0000256" key="10">
    <source>
        <dbReference type="ARBA" id="ARBA00023136"/>
    </source>
</evidence>
<protein>
    <recommendedName>
        <fullName evidence="13">Cytochrome P450</fullName>
    </recommendedName>
</protein>
<dbReference type="GO" id="GO:0016131">
    <property type="term" value="P:brassinosteroid metabolic process"/>
    <property type="evidence" value="ECO:0007669"/>
    <property type="project" value="TreeGrafter"/>
</dbReference>